<proteinExistence type="predicted"/>
<evidence type="ECO:0000259" key="1">
    <source>
        <dbReference type="Pfam" id="PF06985"/>
    </source>
</evidence>
<dbReference type="OrthoDB" id="2958217at2759"/>
<sequence>MSHWPEVADPNSTASEACFSLARKWMKNCIRDHPPCTEVYNSQVTLPTRLLDLRTVVQDSLVRMRIVNPTRRLQRSDELQYIALSHRWPSTPMLCLTSSTYGRLQEGIPIDELPVTFQHAVRITLRLGPSYLWIDSLCIVQDSVSDWTYESANMGDIYRGSLCTIVAMQSASPETGCFTMRAFSQPSLSLSTEITLDSPKSYTAEKLEMPSGDLLRRGWVVQERVLSSRSLYYDTDQLHWECISSNANEMHPAMTDFNDTKMNPKRSFVSLLARPATLVALPNAINWNFYQAWTSLLTYYTACALTHSNDRLIAFQGMIAVIQQETGFQSLAGIWKELIHLELLWFKVPDSASKRGTLANSRLPTWSWITL</sequence>
<dbReference type="AlphaFoldDB" id="A0A9P4LL70"/>
<dbReference type="Pfam" id="PF06985">
    <property type="entry name" value="HET"/>
    <property type="match status" value="1"/>
</dbReference>
<dbReference type="Proteomes" id="UP000799777">
    <property type="component" value="Unassembled WGS sequence"/>
</dbReference>
<evidence type="ECO:0000313" key="3">
    <source>
        <dbReference type="Proteomes" id="UP000799777"/>
    </source>
</evidence>
<gene>
    <name evidence="2" type="ORF">EK21DRAFT_71456</name>
</gene>
<dbReference type="PANTHER" id="PTHR33112">
    <property type="entry name" value="DOMAIN PROTEIN, PUTATIVE-RELATED"/>
    <property type="match status" value="1"/>
</dbReference>
<keyword evidence="3" id="KW-1185">Reference proteome</keyword>
<protein>
    <submittedName>
        <fullName evidence="2">HET-domain-containing protein</fullName>
    </submittedName>
</protein>
<dbReference type="PANTHER" id="PTHR33112:SF8">
    <property type="entry name" value="HETEROKARYON INCOMPATIBILITY DOMAIN-CONTAINING PROTEIN"/>
    <property type="match status" value="1"/>
</dbReference>
<comment type="caution">
    <text evidence="2">The sequence shown here is derived from an EMBL/GenBank/DDBJ whole genome shotgun (WGS) entry which is preliminary data.</text>
</comment>
<name>A0A9P4LL70_9PLEO</name>
<reference evidence="2" key="1">
    <citation type="journal article" date="2020" name="Stud. Mycol.">
        <title>101 Dothideomycetes genomes: a test case for predicting lifestyles and emergence of pathogens.</title>
        <authorList>
            <person name="Haridas S."/>
            <person name="Albert R."/>
            <person name="Binder M."/>
            <person name="Bloem J."/>
            <person name="Labutti K."/>
            <person name="Salamov A."/>
            <person name="Andreopoulos B."/>
            <person name="Baker S."/>
            <person name="Barry K."/>
            <person name="Bills G."/>
            <person name="Bluhm B."/>
            <person name="Cannon C."/>
            <person name="Castanera R."/>
            <person name="Culley D."/>
            <person name="Daum C."/>
            <person name="Ezra D."/>
            <person name="Gonzalez J."/>
            <person name="Henrissat B."/>
            <person name="Kuo A."/>
            <person name="Liang C."/>
            <person name="Lipzen A."/>
            <person name="Lutzoni F."/>
            <person name="Magnuson J."/>
            <person name="Mondo S."/>
            <person name="Nolan M."/>
            <person name="Ohm R."/>
            <person name="Pangilinan J."/>
            <person name="Park H.-J."/>
            <person name="Ramirez L."/>
            <person name="Alfaro M."/>
            <person name="Sun H."/>
            <person name="Tritt A."/>
            <person name="Yoshinaga Y."/>
            <person name="Zwiers L.-H."/>
            <person name="Turgeon B."/>
            <person name="Goodwin S."/>
            <person name="Spatafora J."/>
            <person name="Crous P."/>
            <person name="Grigoriev I."/>
        </authorList>
    </citation>
    <scope>NUCLEOTIDE SEQUENCE</scope>
    <source>
        <strain evidence="2">CBS 110217</strain>
    </source>
</reference>
<dbReference type="InterPro" id="IPR010730">
    <property type="entry name" value="HET"/>
</dbReference>
<dbReference type="EMBL" id="ML978223">
    <property type="protein sequence ID" value="KAF2027689.1"/>
    <property type="molecule type" value="Genomic_DNA"/>
</dbReference>
<evidence type="ECO:0000313" key="2">
    <source>
        <dbReference type="EMBL" id="KAF2027689.1"/>
    </source>
</evidence>
<organism evidence="2 3">
    <name type="scientific">Setomelanomma holmii</name>
    <dbReference type="NCBI Taxonomy" id="210430"/>
    <lineage>
        <taxon>Eukaryota</taxon>
        <taxon>Fungi</taxon>
        <taxon>Dikarya</taxon>
        <taxon>Ascomycota</taxon>
        <taxon>Pezizomycotina</taxon>
        <taxon>Dothideomycetes</taxon>
        <taxon>Pleosporomycetidae</taxon>
        <taxon>Pleosporales</taxon>
        <taxon>Pleosporineae</taxon>
        <taxon>Phaeosphaeriaceae</taxon>
        <taxon>Setomelanomma</taxon>
    </lineage>
</organism>
<feature type="non-terminal residue" evidence="2">
    <location>
        <position position="371"/>
    </location>
</feature>
<accession>A0A9P4LL70</accession>
<feature type="domain" description="Heterokaryon incompatibility" evidence="1">
    <location>
        <begin position="81"/>
        <end position="223"/>
    </location>
</feature>